<feature type="compositionally biased region" description="Polar residues" evidence="8">
    <location>
        <begin position="2039"/>
        <end position="2065"/>
    </location>
</feature>
<comment type="catalytic activity">
    <reaction evidence="1">
        <text>S-ubiquitinyl-[E2 ubiquitin-conjugating enzyme]-L-cysteine + [acceptor protein]-L-lysine = [E2 ubiquitin-conjugating enzyme]-L-cysteine + N(6)-ubiquitinyl-[acceptor protein]-L-lysine.</text>
        <dbReference type="EC" id="2.3.2.26"/>
    </reaction>
</comment>
<gene>
    <name evidence="10" type="ORF">IWX90DRAFT_476712</name>
</gene>
<keyword evidence="5 7" id="KW-0833">Ubl conjugation pathway</keyword>
<feature type="region of interest" description="Disordered" evidence="8">
    <location>
        <begin position="2861"/>
        <end position="2939"/>
    </location>
</feature>
<organism evidence="10 11">
    <name type="scientific">Phyllosticta citrichinensis</name>
    <dbReference type="NCBI Taxonomy" id="1130410"/>
    <lineage>
        <taxon>Eukaryota</taxon>
        <taxon>Fungi</taxon>
        <taxon>Dikarya</taxon>
        <taxon>Ascomycota</taxon>
        <taxon>Pezizomycotina</taxon>
        <taxon>Dothideomycetes</taxon>
        <taxon>Dothideomycetes incertae sedis</taxon>
        <taxon>Botryosphaeriales</taxon>
        <taxon>Phyllostictaceae</taxon>
        <taxon>Phyllosticta</taxon>
    </lineage>
</organism>
<feature type="compositionally biased region" description="Polar residues" evidence="8">
    <location>
        <begin position="3198"/>
        <end position="3208"/>
    </location>
</feature>
<dbReference type="PANTHER" id="PTHR11254:SF67">
    <property type="entry name" value="E3 UBIQUITIN-PROTEIN LIGASE HUWE1"/>
    <property type="match status" value="1"/>
</dbReference>
<evidence type="ECO:0000256" key="1">
    <source>
        <dbReference type="ARBA" id="ARBA00000885"/>
    </source>
</evidence>
<evidence type="ECO:0000259" key="9">
    <source>
        <dbReference type="PROSITE" id="PS50237"/>
    </source>
</evidence>
<feature type="region of interest" description="Disordered" evidence="8">
    <location>
        <begin position="220"/>
        <end position="241"/>
    </location>
</feature>
<dbReference type="Gene3D" id="3.90.1750.10">
    <property type="entry name" value="Hect, E3 ligase catalytic domains"/>
    <property type="match status" value="1"/>
</dbReference>
<evidence type="ECO:0000256" key="6">
    <source>
        <dbReference type="ARBA" id="ARBA00034494"/>
    </source>
</evidence>
<feature type="compositionally biased region" description="Low complexity" evidence="8">
    <location>
        <begin position="1539"/>
        <end position="1550"/>
    </location>
</feature>
<dbReference type="InterPro" id="IPR000569">
    <property type="entry name" value="HECT_dom"/>
</dbReference>
<dbReference type="EMBL" id="JBBWUH010000003">
    <property type="protein sequence ID" value="KAK8174216.1"/>
    <property type="molecule type" value="Genomic_DNA"/>
</dbReference>
<keyword evidence="4" id="KW-0808">Transferase</keyword>
<accession>A0ABR1Y0X0</accession>
<dbReference type="InterPro" id="IPR035983">
    <property type="entry name" value="Hect_E3_ubiquitin_ligase"/>
</dbReference>
<dbReference type="EC" id="2.3.2.26" evidence="3"/>
<feature type="compositionally biased region" description="Low complexity" evidence="8">
    <location>
        <begin position="327"/>
        <end position="336"/>
    </location>
</feature>
<feature type="region of interest" description="Disordered" evidence="8">
    <location>
        <begin position="2435"/>
        <end position="2515"/>
    </location>
</feature>
<dbReference type="InterPro" id="IPR025527">
    <property type="entry name" value="HUWE1/Rev1_UBM"/>
</dbReference>
<feature type="region of interest" description="Disordered" evidence="8">
    <location>
        <begin position="3327"/>
        <end position="3403"/>
    </location>
</feature>
<dbReference type="PANTHER" id="PTHR11254">
    <property type="entry name" value="HECT DOMAIN UBIQUITIN-PROTEIN LIGASE"/>
    <property type="match status" value="1"/>
</dbReference>
<dbReference type="Gene3D" id="3.30.2160.10">
    <property type="entry name" value="Hect, E3 ligase catalytic domain"/>
    <property type="match status" value="1"/>
</dbReference>
<feature type="region of interest" description="Disordered" evidence="8">
    <location>
        <begin position="1944"/>
        <end position="2003"/>
    </location>
</feature>
<feature type="region of interest" description="Disordered" evidence="8">
    <location>
        <begin position="3011"/>
        <end position="3034"/>
    </location>
</feature>
<dbReference type="CDD" id="cd00078">
    <property type="entry name" value="HECTc"/>
    <property type="match status" value="1"/>
</dbReference>
<feature type="region of interest" description="Disordered" evidence="8">
    <location>
        <begin position="2026"/>
        <end position="2087"/>
    </location>
</feature>
<feature type="region of interest" description="Disordered" evidence="8">
    <location>
        <begin position="2356"/>
        <end position="2386"/>
    </location>
</feature>
<sequence length="4039" mass="449681">MGRIKKVATPKHDATLSPFISNFIKESLAVPLHKLPSHLNSFPRRWPFPRGDLYHWIPTLNLFDAILEAFANEYGLGEGPQAQPFERRLLLRGVPEDAKPTVDCSATPEELDSAGFASDGDRELIEHVVKFTKLLLENCGNRSLYASSEHLSKLLNTSDLSLLRTTLRLTLRLAQRYHTSRNRLGSTSTFQSGLLQSLYNIHLEKLHKIALPFAKSPSTAGVAGRAKEKSSTPTAEEGEKAHVADLVGKVKHEEISPSLQHEWGGVFLTYYETPSSDKDDAGKSTPQEPAATAAAGPSTPTPVRRTSNLGPQTTPRQPRVGQQESSPRTPATPTTPHIDTARPGPKFVEVPSQKVLSKPVHDIVQSYQSDIPLDTRYELLHRLRVAKALVSDRKAREDIVAVRLLAIANLAYVQFDPAFHQKIGQQDGDEPRPLQIAYQLSELIHPPAEGQVGASRELQTVALQTLEALTKQKSKAPDLQAALSLNVNHGVLFYVARKAVSELAQDEVSDRLEDDEWRESLFMLLTNVPNSASRVGESMVAAGLFDIFVEVLKLRTNTAERYFPRVLSFFDTFAFSIRDAFQAFVTAKGLDAIADLAGYQVAKALERVESNDGMPAQYKTQHTDYAIGFYPQQTLRWLFKFISHMMTQGGGGIDRLLRNLMDSPQLLNGLRTVLSKPKVFGSTVWSMAVNILSNFIHHEPTSYSIIAEAGLPKTFLETVTQKLIPEASQSGDVQKGAEEAGPSESSTSQALPEADADSQLQQAGGILPVAEAISAVPPAFGAICLVEAGLNLFKRSTALESFFEVFTSPAHVKAIEVDGETASSLGQSFDELVRHHPTLKSSVLNSVKKMVADVGRLCFLCSAEKGVGAKLWLNSTDGRIVVAGGKQALKGKEGPLHKKSRDAAEKTDSNDVEMTDAPEPATDPAEGSVSIDQVIENEEPKNGPTSMEFITATCKFLEGFFVNDGLCSAFIEEGGLEFAIDFATLPCLPYNFTEFFVACEDLSRLCTQLVETKPHLAVPSLLKRLQSACDDLEPLMQDESDSAHLLVFTNGTVDQSLHKDIAASGTKYAKALVAVITLSDALTYSLQGSIYSHRGTPNIFSQVNLADMYARVIDSLGRLHRRCIWEEILLQKEIPPDWEKATRVKTTGSFIIDEANDILRLARPNTSGNNADQTNAETDSQGQPLSRANSGEGNASQPAPSPDKSSAQYKNTQTLRFLLSQVQMHVPNFLQAVGKCLLFRRTQDYSQKQHAIIVAHQLAKLAMDQLSYEVPKRSADEKDRSAYWIVILSSISPLMIEGSGGDRHTPHMLTTILYCFMNQGGFEKLNEVLEAFYDRAKAIIATPTDEESSEEIQKQLHVALGAIKIILTLYSPVVNNKAIIDAPQTNSMTSRDRTRARADNFLPAQFLIELRMAVIKPVERIWMDTELMCKATPSIVKALVNILRTVLEGEGENDAYKRAETVPARAPFVYKPWKPRSSENLESLKRDAPEDLALEALYRCYDNSAFAKEYVNAQLNDPRSTRNPIPAYETEVKTASSSSAISRSLGSLASESDTGAEEPGSQSVVMQDAEQTTDPVGDEVTRCGFVAFALANSSWSMGSDPSSDPQASEYVRVEDLEEERVKIREDIIDRSLGVLEVHENITFDLSDLISAAAAKAPDSAAQRSEVGETIVNALVSLEAADDLRPVGKKIASYAHLLALILQEPDFYLATLPHLKENFSSLLSFIKPAPEQRGEETSPWISNVLLIVERLLAEDAQPHQIQWNPPRDDGTDDSPIAELPEPVIPFEEKQELFNAVIEVLLRIGKDETLALSVTRVLVILTRNRVLAAKLGERRNLQRLFVMIKQLSGATNDKLQGAFMLILRHIVEDEETIRQIMRTEVIALLRGRESRPRNSTGPHQMDVNNYLRHLWQYALRSPELFVEATNEKLKLVDFKRPGPREQYQLQLQEDDPQSATVDPTSSEPDQPSANVEQAKPKDEEHVKPSTETEAKEPEKLKSADAIPPIVESPDGVIHYLLCELLAYKDVNDKEPLPPSQEAKDNPTSTDVEMSENADQGTPGTPGSTSSAPAIVLPPPPQEPKKSEKSDKPVFKADQNPHYIYRCFILQCLTELLSSYNKTKVEFVTFSRQADPQATTPSKPRSTVLKYMLESLVPVGTLAHGEDMAFKKKAATSSWAMTMIWALCQKTGEHRSGKRDAKDEEEPELQFVRKFVLENSLKAFKDAYASNEPLDLKYSRLLNLADLFHRMLWAKPGAGATSLSMDLVMASQKQLARIMYEKNFITALTTAIADIDLNFPNAKRAVKYILRPIKLLTQTAIDLSLNGDISGSPGQVEEDEISTASSVTDMDVDREETPDLFRNSTLAMLDPTREEETESDDEDEEEDDELYGDEYDEEMDYEDEMEHDGDDVVSDEDEEIEGMGHIEGLPGDVGDDVEIVIEGEEGDGMMEDDDDSADMDEDDEDVDDDGPEDDDIEVMDEVTGDDMNDSLNGDEDDEWASEDDDVEDYDDHDVGDHGPPEDINNLVRILDGQGPLIGMQPEGYLDEDLDDMQDDEGESTAFATTCRMVFGLTLTDEEDDEEDFDDDEIAYEAGLEGSLSRDLRHLQRLLSRAEDEDGMHNMDWGIVPPPELPHFGGHRHHHHHRHGILGVNPFHFIPPAGLDRPMAYRTHRSSTGRGTADDGLNPLLQRSARPANTHSTTGPRRGGMSDWVHAMDGIRSMRLPPHPNDTAPVSFISNLLTLMGQGGHATMTQDGITVTVEGFPGDPSFPVNPFDVRRERRPQEAPSRSNVDDPMLAISFIPAVTSARWQEEGRLLFGGHALEKSLRVLNSILQQLVPPAIQAAKEREEREKKAKAEEEVRLMKELEEKKERERKEREEREAKEKAEREAAEARAAEEEAERRAQQQQTEDPGEEQAMEGVETTQPTAEAESTAAETSQPPARPRVVANIRGRDVDITELGIDLEYLEALPDDLREEVLMAQIQNQREQEREQGGELSEINREFLDALPEEIREELLTQENQARRRQANNEAGRRQGGAPAAMDMDVQTLFASMDPGLRQAVLLEQDDETLRELPPELAEEARRLGGDRRLNHIGDVRGGHRTIRRTDIGGGQQDEDQQKKSKPRPIVQMLDKAGVATLLRLMFIPQQGTARQTLNSILKDVCQNRHNRAEVISILLSILQDGSADINAVERSFAQLSLRAKQPPATQSSNQKTPQPLKRSLTGQVSGSLSTHGDMSPIMVVQQCLSTLVYLVYNNPHICSFFLCEHETAVGFKSKAFRKGKAKETKAYKYPLNALLSLLDRRLIMESAPVMEQLANLLMNITSPLGVLLKKDKEKKEDKAQAPAEASTTAQDGGSGGAAQASGAATDEAQPQDSTNAVEETAAAESSEKKTKKDDQPDDKKKARGLVPPEVPEENLRLVVHILAARECNHKSYQNTLTVINNLSAIPGAKETFGNELIKMASDLAQSILNDLDDLVSQISNAKSGTDVQGMALAKFSPASSDQTKLLRILTALDYLFDPKKADTVDKPRDSNGEGLPADQKADILATLYENPTFSSLWMKLSQCLTLIRERTNMLSVATILLPLIEVLMVVCKNTTLKDAPLSKHYGKEFVMSTPPPESRMENLFFNFTEDHRKVLNELVRQNPKLMSGSFSVLVKNSKVLEFDNKRNYFNRRLHSRSTELRQPHPTLQLSVRRDQVFLDSFKSLYFKSGDEMKYGKLSIRFHGEEGVDAGGVTREWFQVLSRQMFNPDYALFIPVASDRTTFHPNRLSSINQEHLLFFKFIGRIIGKALYEGRVLDCHFSRAVYKRILGRPVSIKDMETLDLDYYKSLLWMLENDITDVITETFSVDVEEFGITRTVDLIENGRNIPVTEDNKHEYVRLMVEHRLTGSVEEQLREFLKGFHDIVPPELISIFNEQELELLISGLPEIDVDDWKNNTEYHNYTPASPQIQWFWRAVRSFDKEERAKLLQFVTGTSKVPLNGFKELEGMNGFSKFNIHRDFGSKDRLPSSHTCFNQLDLPEYESYEQLRQQVYTAMTAGSEYFGFA</sequence>
<evidence type="ECO:0000313" key="10">
    <source>
        <dbReference type="EMBL" id="KAK8174216.1"/>
    </source>
</evidence>
<feature type="region of interest" description="Disordered" evidence="8">
    <location>
        <begin position="1163"/>
        <end position="1207"/>
    </location>
</feature>
<feature type="compositionally biased region" description="Low complexity" evidence="8">
    <location>
        <begin position="2915"/>
        <end position="2933"/>
    </location>
</feature>
<feature type="compositionally biased region" description="Polar residues" evidence="8">
    <location>
        <begin position="1944"/>
        <end position="1969"/>
    </location>
</feature>
<feature type="region of interest" description="Disordered" evidence="8">
    <location>
        <begin position="2763"/>
        <end position="2784"/>
    </location>
</feature>
<comment type="caution">
    <text evidence="10">The sequence shown here is derived from an EMBL/GenBank/DDBJ whole genome shotgun (WGS) entry which is preliminary data.</text>
</comment>
<dbReference type="SUPFAM" id="SSF56204">
    <property type="entry name" value="Hect, E3 ligase catalytic domain"/>
    <property type="match status" value="1"/>
</dbReference>
<feature type="compositionally biased region" description="Polar residues" evidence="8">
    <location>
        <begin position="1164"/>
        <end position="1207"/>
    </location>
</feature>
<dbReference type="Pfam" id="PF06012">
    <property type="entry name" value="DUF908"/>
    <property type="match status" value="1"/>
</dbReference>
<dbReference type="PROSITE" id="PS50237">
    <property type="entry name" value="HECT"/>
    <property type="match status" value="1"/>
</dbReference>
<comment type="pathway">
    <text evidence="2">Protein modification; protein ubiquitination.</text>
</comment>
<dbReference type="Proteomes" id="UP001456524">
    <property type="component" value="Unassembled WGS sequence"/>
</dbReference>
<feature type="compositionally biased region" description="Basic and acidic residues" evidence="8">
    <location>
        <begin position="1972"/>
        <end position="1996"/>
    </location>
</feature>
<dbReference type="InterPro" id="IPR050409">
    <property type="entry name" value="E3_ubiq-protein_ligase"/>
</dbReference>
<protein>
    <recommendedName>
        <fullName evidence="3">HECT-type E3 ubiquitin transferase</fullName>
        <ecNumber evidence="3">2.3.2.26</ecNumber>
    </recommendedName>
</protein>
<feature type="compositionally biased region" description="Basic and acidic residues" evidence="8">
    <location>
        <begin position="3380"/>
        <end position="3395"/>
    </location>
</feature>
<name>A0ABR1Y0X0_9PEZI</name>
<dbReference type="Pfam" id="PF06025">
    <property type="entry name" value="DUF913"/>
    <property type="match status" value="1"/>
</dbReference>
<dbReference type="Pfam" id="PF14377">
    <property type="entry name" value="UBM"/>
    <property type="match status" value="3"/>
</dbReference>
<evidence type="ECO:0000256" key="5">
    <source>
        <dbReference type="ARBA" id="ARBA00022786"/>
    </source>
</evidence>
<feature type="compositionally biased region" description="Low complexity" evidence="8">
    <location>
        <begin position="285"/>
        <end position="302"/>
    </location>
</feature>
<evidence type="ECO:0000256" key="3">
    <source>
        <dbReference type="ARBA" id="ARBA00012485"/>
    </source>
</evidence>
<feature type="compositionally biased region" description="Polar residues" evidence="8">
    <location>
        <begin position="304"/>
        <end position="326"/>
    </location>
</feature>
<dbReference type="InterPro" id="IPR010314">
    <property type="entry name" value="E3_Ub_ligase_DUF913"/>
</dbReference>
<feature type="compositionally biased region" description="Basic and acidic residues" evidence="8">
    <location>
        <begin position="2076"/>
        <end position="2087"/>
    </location>
</feature>
<evidence type="ECO:0000256" key="2">
    <source>
        <dbReference type="ARBA" id="ARBA00004906"/>
    </source>
</evidence>
<feature type="compositionally biased region" description="Polar residues" evidence="8">
    <location>
        <begin position="1560"/>
        <end position="1574"/>
    </location>
</feature>
<feature type="active site" description="Glycyl thioester intermediate" evidence="7">
    <location>
        <position position="4006"/>
    </location>
</feature>
<feature type="region of interest" description="Disordered" evidence="8">
    <location>
        <begin position="2664"/>
        <end position="2702"/>
    </location>
</feature>
<comment type="similarity">
    <text evidence="6">Belongs to the UPL family. TOM1/PTR1 subfamily.</text>
</comment>
<feature type="compositionally biased region" description="Acidic residues" evidence="8">
    <location>
        <begin position="2435"/>
        <end position="2504"/>
    </location>
</feature>
<feature type="domain" description="HECT" evidence="9">
    <location>
        <begin position="3703"/>
        <end position="4039"/>
    </location>
</feature>
<dbReference type="Gene3D" id="3.30.2410.10">
    <property type="entry name" value="Hect, E3 ligase catalytic domain"/>
    <property type="match status" value="1"/>
</dbReference>
<feature type="region of interest" description="Disordered" evidence="8">
    <location>
        <begin position="1539"/>
        <end position="1577"/>
    </location>
</feature>
<evidence type="ECO:0000313" key="11">
    <source>
        <dbReference type="Proteomes" id="UP001456524"/>
    </source>
</evidence>
<feature type="compositionally biased region" description="Basic and acidic residues" evidence="8">
    <location>
        <begin position="891"/>
        <end position="909"/>
    </location>
</feature>
<dbReference type="Pfam" id="PF00632">
    <property type="entry name" value="HECT"/>
    <property type="match status" value="1"/>
</dbReference>
<dbReference type="InterPro" id="IPR010309">
    <property type="entry name" value="E3_Ub_ligase_DUF908"/>
</dbReference>
<dbReference type="SMART" id="SM00119">
    <property type="entry name" value="HECTc"/>
    <property type="match status" value="1"/>
</dbReference>
<reference evidence="10 11" key="1">
    <citation type="journal article" date="2022" name="G3 (Bethesda)">
        <title>Enemy or ally: a genomic approach to elucidate the lifestyle of Phyllosticta citrichinaensis.</title>
        <authorList>
            <person name="Buijs V.A."/>
            <person name="Groenewald J.Z."/>
            <person name="Haridas S."/>
            <person name="LaButti K.M."/>
            <person name="Lipzen A."/>
            <person name="Martin F.M."/>
            <person name="Barry K."/>
            <person name="Grigoriev I.V."/>
            <person name="Crous P.W."/>
            <person name="Seidl M.F."/>
        </authorList>
    </citation>
    <scope>NUCLEOTIDE SEQUENCE [LARGE SCALE GENOMIC DNA]</scope>
    <source>
        <strain evidence="10 11">CBS 129764</strain>
    </source>
</reference>
<feature type="region of interest" description="Disordered" evidence="8">
    <location>
        <begin position="3193"/>
        <end position="3223"/>
    </location>
</feature>
<keyword evidence="11" id="KW-1185">Reference proteome</keyword>
<feature type="region of interest" description="Disordered" evidence="8">
    <location>
        <begin position="727"/>
        <end position="757"/>
    </location>
</feature>
<feature type="compositionally biased region" description="Acidic residues" evidence="8">
    <location>
        <begin position="2366"/>
        <end position="2386"/>
    </location>
</feature>
<feature type="region of interest" description="Disordered" evidence="8">
    <location>
        <begin position="3085"/>
        <end position="3120"/>
    </location>
</feature>
<evidence type="ECO:0000256" key="4">
    <source>
        <dbReference type="ARBA" id="ARBA00022679"/>
    </source>
</evidence>
<feature type="compositionally biased region" description="Basic and acidic residues" evidence="8">
    <location>
        <begin position="2861"/>
        <end position="2897"/>
    </location>
</feature>
<feature type="region of interest" description="Disordered" evidence="8">
    <location>
        <begin position="274"/>
        <end position="346"/>
    </location>
</feature>
<proteinExistence type="inferred from homology"/>
<evidence type="ECO:0000256" key="8">
    <source>
        <dbReference type="SAM" id="MobiDB-lite"/>
    </source>
</evidence>
<feature type="region of interest" description="Disordered" evidence="8">
    <location>
        <begin position="891"/>
        <end position="928"/>
    </location>
</feature>
<evidence type="ECO:0000256" key="7">
    <source>
        <dbReference type="PROSITE-ProRule" id="PRU00104"/>
    </source>
</evidence>
<feature type="compositionally biased region" description="Low complexity" evidence="8">
    <location>
        <begin position="3340"/>
        <end position="3379"/>
    </location>
</feature>